<dbReference type="InterPro" id="IPR022385">
    <property type="entry name" value="Rhs_assc_core"/>
</dbReference>
<dbReference type="Proteomes" id="UP000484164">
    <property type="component" value="Unassembled WGS sequence"/>
</dbReference>
<accession>A0A6L3ZEX2</accession>
<dbReference type="NCBIfam" id="TIGR03696">
    <property type="entry name" value="Rhs_assc_core"/>
    <property type="match status" value="1"/>
</dbReference>
<dbReference type="AlphaFoldDB" id="A0A6L3ZEX2"/>
<evidence type="ECO:0000313" key="2">
    <source>
        <dbReference type="Proteomes" id="UP000484164"/>
    </source>
</evidence>
<dbReference type="OrthoDB" id="2972467at2"/>
<organism evidence="1 2">
    <name type="scientific">Phaeocystidibacter marisrubri</name>
    <dbReference type="NCBI Taxonomy" id="1577780"/>
    <lineage>
        <taxon>Bacteria</taxon>
        <taxon>Pseudomonadati</taxon>
        <taxon>Bacteroidota</taxon>
        <taxon>Flavobacteriia</taxon>
        <taxon>Flavobacteriales</taxon>
        <taxon>Phaeocystidibacteraceae</taxon>
        <taxon>Phaeocystidibacter</taxon>
    </lineage>
</organism>
<dbReference type="EMBL" id="WBVQ01000002">
    <property type="protein sequence ID" value="KAB2816250.1"/>
    <property type="molecule type" value="Genomic_DNA"/>
</dbReference>
<proteinExistence type="predicted"/>
<evidence type="ECO:0008006" key="3">
    <source>
        <dbReference type="Google" id="ProtNLM"/>
    </source>
</evidence>
<evidence type="ECO:0000313" key="1">
    <source>
        <dbReference type="EMBL" id="KAB2816250.1"/>
    </source>
</evidence>
<comment type="caution">
    <text evidence="1">The sequence shown here is derived from an EMBL/GenBank/DDBJ whole genome shotgun (WGS) entry which is preliminary data.</text>
</comment>
<gene>
    <name evidence="1" type="ORF">F8C82_11220</name>
</gene>
<dbReference type="InterPro" id="IPR036779">
    <property type="entry name" value="LysM_dom_sf"/>
</dbReference>
<reference evidence="1 2" key="1">
    <citation type="submission" date="2019-10" db="EMBL/GenBank/DDBJ databases">
        <title>Genome sequence of Phaeocystidibacter marisrubri JCM30614 (type strain).</title>
        <authorList>
            <person name="Bowman J.P."/>
        </authorList>
    </citation>
    <scope>NUCLEOTIDE SEQUENCE [LARGE SCALE GENOMIC DNA]</scope>
    <source>
        <strain evidence="1 2">JCM 30614</strain>
    </source>
</reference>
<name>A0A6L3ZEX2_9FLAO</name>
<keyword evidence="2" id="KW-1185">Reference proteome</keyword>
<dbReference type="SUPFAM" id="SSF54106">
    <property type="entry name" value="LysM domain"/>
    <property type="match status" value="1"/>
</dbReference>
<protein>
    <recommendedName>
        <fullName evidence="3">LysM peptidoglycan-binding domain-containing protein</fullName>
    </recommendedName>
</protein>
<sequence>MDNVSLWTKVLPLTEVQSIYNTGIPNPTTTLDLEYYFKLDDYSYLLKDATGKLSGGAIVNKGAIPATFVSTNVQLAADVVHAQAYYPFGMTIAIDGSEGYGYGFQGQEKDDEISGSGNSYTAMYWQYDSRLGRRWNTDPVVKYHESPYACFANSPIWIIDPNGADSVKVGGVWKWEVESGDTYSGVSGRTGVSVDNLRDWTQHPDKKLQIGSHIELSSPEYGAGDKIKVVNATNETGELSVDVYTDYSPAGGGRGLDIEVGYVDKGTGYTAFRWIQAVDTDYPHPAATSVPYNDPARNDDPGVRLPFYWTNAEIPTRGTKAGYTRFFSDTPQRPIRAAGTTWTAELTLVGKVGTTTAY</sequence>
<dbReference type="RefSeq" id="WP_151693678.1">
    <property type="nucleotide sequence ID" value="NZ_BMGX01000001.1"/>
</dbReference>